<name>A0A066WZ21_9FLAO</name>
<dbReference type="RefSeq" id="WP_035657917.1">
    <property type="nucleotide sequence ID" value="NZ_JNCA01000006.1"/>
</dbReference>
<dbReference type="PATRIC" id="fig|1492738.3.peg.730"/>
<dbReference type="OrthoDB" id="9800604at2"/>
<dbReference type="InterPro" id="IPR050276">
    <property type="entry name" value="MshD_Acetyltransferase"/>
</dbReference>
<evidence type="ECO:0000313" key="3">
    <source>
        <dbReference type="Proteomes" id="UP000027064"/>
    </source>
</evidence>
<dbReference type="SUPFAM" id="SSF55729">
    <property type="entry name" value="Acyl-CoA N-acyltransferases (Nat)"/>
    <property type="match status" value="1"/>
</dbReference>
<dbReference type="PANTHER" id="PTHR43617">
    <property type="entry name" value="L-AMINO ACID N-ACETYLTRANSFERASE"/>
    <property type="match status" value="1"/>
</dbReference>
<dbReference type="GO" id="GO:0016747">
    <property type="term" value="F:acyltransferase activity, transferring groups other than amino-acyl groups"/>
    <property type="evidence" value="ECO:0007669"/>
    <property type="project" value="InterPro"/>
</dbReference>
<evidence type="ECO:0000259" key="1">
    <source>
        <dbReference type="PROSITE" id="PS51186"/>
    </source>
</evidence>
<dbReference type="Pfam" id="PF13673">
    <property type="entry name" value="Acetyltransf_10"/>
    <property type="match status" value="1"/>
</dbReference>
<dbReference type="STRING" id="1492738.FEM21_07360"/>
<dbReference type="InterPro" id="IPR000182">
    <property type="entry name" value="GNAT_dom"/>
</dbReference>
<dbReference type="Gene3D" id="3.40.630.30">
    <property type="match status" value="1"/>
</dbReference>
<organism evidence="2 3">
    <name type="scientific">Flavobacterium seoulense</name>
    <dbReference type="NCBI Taxonomy" id="1492738"/>
    <lineage>
        <taxon>Bacteria</taxon>
        <taxon>Pseudomonadati</taxon>
        <taxon>Bacteroidota</taxon>
        <taxon>Flavobacteriia</taxon>
        <taxon>Flavobacteriales</taxon>
        <taxon>Flavobacteriaceae</taxon>
        <taxon>Flavobacterium</taxon>
    </lineage>
</organism>
<proteinExistence type="predicted"/>
<gene>
    <name evidence="2" type="ORF">FEM21_07360</name>
</gene>
<dbReference type="AlphaFoldDB" id="A0A066WZ21"/>
<comment type="caution">
    <text evidence="2">The sequence shown here is derived from an EMBL/GenBank/DDBJ whole genome shotgun (WGS) entry which is preliminary data.</text>
</comment>
<accession>A0A066WZ21</accession>
<reference evidence="2 3" key="1">
    <citation type="submission" date="2014-05" db="EMBL/GenBank/DDBJ databases">
        <title>Genome Sequence of Flavobacterium sp. EM1321.</title>
        <authorList>
            <person name="Shin S.-K."/>
            <person name="Yi H."/>
        </authorList>
    </citation>
    <scope>NUCLEOTIDE SEQUENCE [LARGE SCALE GENOMIC DNA]</scope>
    <source>
        <strain evidence="2 3">EM1321</strain>
    </source>
</reference>
<evidence type="ECO:0000313" key="2">
    <source>
        <dbReference type="EMBL" id="KDN56184.1"/>
    </source>
</evidence>
<dbReference type="Proteomes" id="UP000027064">
    <property type="component" value="Unassembled WGS sequence"/>
</dbReference>
<feature type="domain" description="N-acetyltransferase" evidence="1">
    <location>
        <begin position="2"/>
        <end position="164"/>
    </location>
</feature>
<sequence length="164" mass="18688">MINIVKATTSDLPIISQIAHQTWPLTYGSILSSAQLEYMLNAFYSNAALLKNIEDGNEFIIAKENNICLGFASFEHHYQNQNATKIHKIYILPETQGKGIGKLLIDAIAQFAKEDKSDTLLLNVNRFNKALGFYQKLGFQIIEEIDIELEHGYLMEDYLMEKEI</sequence>
<dbReference type="InterPro" id="IPR016181">
    <property type="entry name" value="Acyl_CoA_acyltransferase"/>
</dbReference>
<dbReference type="EMBL" id="JNCA01000006">
    <property type="protein sequence ID" value="KDN56184.1"/>
    <property type="molecule type" value="Genomic_DNA"/>
</dbReference>
<protein>
    <recommendedName>
        <fullName evidence="1">N-acetyltransferase domain-containing protein</fullName>
    </recommendedName>
</protein>
<dbReference type="PROSITE" id="PS51186">
    <property type="entry name" value="GNAT"/>
    <property type="match status" value="1"/>
</dbReference>
<dbReference type="CDD" id="cd04301">
    <property type="entry name" value="NAT_SF"/>
    <property type="match status" value="1"/>
</dbReference>
<keyword evidence="3" id="KW-1185">Reference proteome</keyword>
<dbReference type="eggNOG" id="COG0456">
    <property type="taxonomic scope" value="Bacteria"/>
</dbReference>